<evidence type="ECO:0000313" key="2">
    <source>
        <dbReference type="Proteomes" id="UP000077266"/>
    </source>
</evidence>
<evidence type="ECO:0000313" key="1">
    <source>
        <dbReference type="EMBL" id="KZW01217.1"/>
    </source>
</evidence>
<dbReference type="EMBL" id="KV425895">
    <property type="protein sequence ID" value="KZW01217.1"/>
    <property type="molecule type" value="Genomic_DNA"/>
</dbReference>
<protein>
    <submittedName>
        <fullName evidence="1">Uncharacterized protein</fullName>
    </submittedName>
</protein>
<reference evidence="1 2" key="1">
    <citation type="journal article" date="2016" name="Mol. Biol. Evol.">
        <title>Comparative Genomics of Early-Diverging Mushroom-Forming Fungi Provides Insights into the Origins of Lignocellulose Decay Capabilities.</title>
        <authorList>
            <person name="Nagy L.G."/>
            <person name="Riley R."/>
            <person name="Tritt A."/>
            <person name="Adam C."/>
            <person name="Daum C."/>
            <person name="Floudas D."/>
            <person name="Sun H."/>
            <person name="Yadav J.S."/>
            <person name="Pangilinan J."/>
            <person name="Larsson K.H."/>
            <person name="Matsuura K."/>
            <person name="Barry K."/>
            <person name="Labutti K."/>
            <person name="Kuo R."/>
            <person name="Ohm R.A."/>
            <person name="Bhattacharya S.S."/>
            <person name="Shirouzu T."/>
            <person name="Yoshinaga Y."/>
            <person name="Martin F.M."/>
            <person name="Grigoriev I.V."/>
            <person name="Hibbett D.S."/>
        </authorList>
    </citation>
    <scope>NUCLEOTIDE SEQUENCE [LARGE SCALE GENOMIC DNA]</scope>
    <source>
        <strain evidence="1 2">HHB12029</strain>
    </source>
</reference>
<accession>A0A165NU01</accession>
<dbReference type="InParanoid" id="A0A165NU01"/>
<keyword evidence="2" id="KW-1185">Reference proteome</keyword>
<proteinExistence type="predicted"/>
<sequence>MFSRSATVVLQFCVSRRAASSGKALGTCISLQRNASLACMRGRLRHLFRIQLLRGVHPRGKHGIPLVLIALRHRWQPSTSTPWALNDCYVLDCVSLYSAAAVWKSSHVRQRRDLALTGRISERMRSTLISACQSAFAVTDLVTERRWDTWAGFTRVS</sequence>
<organism evidence="1 2">
    <name type="scientific">Exidia glandulosa HHB12029</name>
    <dbReference type="NCBI Taxonomy" id="1314781"/>
    <lineage>
        <taxon>Eukaryota</taxon>
        <taxon>Fungi</taxon>
        <taxon>Dikarya</taxon>
        <taxon>Basidiomycota</taxon>
        <taxon>Agaricomycotina</taxon>
        <taxon>Agaricomycetes</taxon>
        <taxon>Auriculariales</taxon>
        <taxon>Exidiaceae</taxon>
        <taxon>Exidia</taxon>
    </lineage>
</organism>
<name>A0A165NU01_EXIGL</name>
<dbReference type="AlphaFoldDB" id="A0A165NU01"/>
<gene>
    <name evidence="1" type="ORF">EXIGLDRAFT_88303</name>
</gene>
<dbReference type="Proteomes" id="UP000077266">
    <property type="component" value="Unassembled WGS sequence"/>
</dbReference>